<organism evidence="2 3">
    <name type="scientific">Elsinoe australis</name>
    <dbReference type="NCBI Taxonomy" id="40998"/>
    <lineage>
        <taxon>Eukaryota</taxon>
        <taxon>Fungi</taxon>
        <taxon>Dikarya</taxon>
        <taxon>Ascomycota</taxon>
        <taxon>Pezizomycotina</taxon>
        <taxon>Dothideomycetes</taxon>
        <taxon>Dothideomycetidae</taxon>
        <taxon>Myriangiales</taxon>
        <taxon>Elsinoaceae</taxon>
        <taxon>Elsinoe</taxon>
    </lineage>
</organism>
<evidence type="ECO:0000313" key="2">
    <source>
        <dbReference type="EMBL" id="PSK34314.1"/>
    </source>
</evidence>
<evidence type="ECO:0000256" key="1">
    <source>
        <dbReference type="SAM" id="MobiDB-lite"/>
    </source>
</evidence>
<accession>A0A2P7YEB8</accession>
<dbReference type="AlphaFoldDB" id="A0A2P7YEB8"/>
<reference evidence="2 3" key="1">
    <citation type="submission" date="2017-05" db="EMBL/GenBank/DDBJ databases">
        <title>Draft genome sequence of Elsinoe australis.</title>
        <authorList>
            <person name="Cheng Q."/>
        </authorList>
    </citation>
    <scope>NUCLEOTIDE SEQUENCE [LARGE SCALE GENOMIC DNA]</scope>
    <source>
        <strain evidence="2 3">NL1</strain>
    </source>
</reference>
<evidence type="ECO:0000313" key="3">
    <source>
        <dbReference type="Proteomes" id="UP000243723"/>
    </source>
</evidence>
<gene>
    <name evidence="2" type="ORF">B9Z65_8640</name>
</gene>
<feature type="region of interest" description="Disordered" evidence="1">
    <location>
        <begin position="107"/>
        <end position="126"/>
    </location>
</feature>
<dbReference type="EMBL" id="NHZQ01000447">
    <property type="protein sequence ID" value="PSK34314.1"/>
    <property type="molecule type" value="Genomic_DNA"/>
</dbReference>
<protein>
    <submittedName>
        <fullName evidence="2">Uncharacterized protein</fullName>
    </submittedName>
</protein>
<dbReference type="OrthoDB" id="1875589at2759"/>
<feature type="region of interest" description="Disordered" evidence="1">
    <location>
        <begin position="1"/>
        <end position="46"/>
    </location>
</feature>
<sequence>MDLTPIRIRGVRHRSGNKPPGVDQSARSAARRKGRSLQADHAAAQTKSVIKPHLSTLEQLPPEITQLIFSFNPTHNLPSASPRIASKLSTERMFLLCGLESLLKHSPPKLPEVSEEPPQPDTDDFPIPNNLVEEINSLLRLRWVTWTRFQALMRKIRDAFIDLHEESQSGMMAALVFDTPSESPKPTFTTLGPDISIPEKLLHGPWSTDKTRFLYYLTWLGLGIDWESSTSGEVACSGLEDAIREKNRIAVASLLAEQIKVQPTQDNLRSAIMQHGCDQTIVFHILSASVRARARNRRANNSSQAVNPLDASIWSWIKRLDDAGDKRSKWLRGALRAASDLMTQSISNARRLHEDLIDVCGRSSDGVEQIPLQWD</sequence>
<comment type="caution">
    <text evidence="2">The sequence shown here is derived from an EMBL/GenBank/DDBJ whole genome shotgun (WGS) entry which is preliminary data.</text>
</comment>
<keyword evidence="3" id="KW-1185">Reference proteome</keyword>
<dbReference type="Proteomes" id="UP000243723">
    <property type="component" value="Unassembled WGS sequence"/>
</dbReference>
<proteinExistence type="predicted"/>
<name>A0A2P7YEB8_9PEZI</name>